<accession>A0AAD6URA5</accession>
<feature type="compositionally biased region" description="Low complexity" evidence="1">
    <location>
        <begin position="564"/>
        <end position="583"/>
    </location>
</feature>
<dbReference type="Proteomes" id="UP001219525">
    <property type="component" value="Unassembled WGS sequence"/>
</dbReference>
<feature type="region of interest" description="Disordered" evidence="1">
    <location>
        <begin position="558"/>
        <end position="583"/>
    </location>
</feature>
<comment type="caution">
    <text evidence="2">The sequence shown here is derived from an EMBL/GenBank/DDBJ whole genome shotgun (WGS) entry which is preliminary data.</text>
</comment>
<name>A0AAD6URA5_9AGAR</name>
<organism evidence="2 3">
    <name type="scientific">Mycena pura</name>
    <dbReference type="NCBI Taxonomy" id="153505"/>
    <lineage>
        <taxon>Eukaryota</taxon>
        <taxon>Fungi</taxon>
        <taxon>Dikarya</taxon>
        <taxon>Basidiomycota</taxon>
        <taxon>Agaricomycotina</taxon>
        <taxon>Agaricomycetes</taxon>
        <taxon>Agaricomycetidae</taxon>
        <taxon>Agaricales</taxon>
        <taxon>Marasmiineae</taxon>
        <taxon>Mycenaceae</taxon>
        <taxon>Mycena</taxon>
    </lineage>
</organism>
<dbReference type="EMBL" id="JARJCW010000116">
    <property type="protein sequence ID" value="KAJ7192756.1"/>
    <property type="molecule type" value="Genomic_DNA"/>
</dbReference>
<evidence type="ECO:0000313" key="2">
    <source>
        <dbReference type="EMBL" id="KAJ7192756.1"/>
    </source>
</evidence>
<evidence type="ECO:0000313" key="3">
    <source>
        <dbReference type="Proteomes" id="UP001219525"/>
    </source>
</evidence>
<keyword evidence="3" id="KW-1185">Reference proteome</keyword>
<feature type="region of interest" description="Disordered" evidence="1">
    <location>
        <begin position="342"/>
        <end position="379"/>
    </location>
</feature>
<proteinExistence type="predicted"/>
<feature type="compositionally biased region" description="Low complexity" evidence="1">
    <location>
        <begin position="354"/>
        <end position="364"/>
    </location>
</feature>
<dbReference type="AlphaFoldDB" id="A0AAD6URA5"/>
<reference evidence="2" key="1">
    <citation type="submission" date="2023-03" db="EMBL/GenBank/DDBJ databases">
        <title>Massive genome expansion in bonnet fungi (Mycena s.s.) driven by repeated elements and novel gene families across ecological guilds.</title>
        <authorList>
            <consortium name="Lawrence Berkeley National Laboratory"/>
            <person name="Harder C.B."/>
            <person name="Miyauchi S."/>
            <person name="Viragh M."/>
            <person name="Kuo A."/>
            <person name="Thoen E."/>
            <person name="Andreopoulos B."/>
            <person name="Lu D."/>
            <person name="Skrede I."/>
            <person name="Drula E."/>
            <person name="Henrissat B."/>
            <person name="Morin E."/>
            <person name="Kohler A."/>
            <person name="Barry K."/>
            <person name="LaButti K."/>
            <person name="Morin E."/>
            <person name="Salamov A."/>
            <person name="Lipzen A."/>
            <person name="Mereny Z."/>
            <person name="Hegedus B."/>
            <person name="Baldrian P."/>
            <person name="Stursova M."/>
            <person name="Weitz H."/>
            <person name="Taylor A."/>
            <person name="Grigoriev I.V."/>
            <person name="Nagy L.G."/>
            <person name="Martin F."/>
            <person name="Kauserud H."/>
        </authorList>
    </citation>
    <scope>NUCLEOTIDE SEQUENCE</scope>
    <source>
        <strain evidence="2">9144</strain>
    </source>
</reference>
<protein>
    <submittedName>
        <fullName evidence="2">Uncharacterized protein</fullName>
    </submittedName>
</protein>
<sequence length="658" mass="70919">MRETVPYASSKPESLHAIRTRTPSGLAHAPEHGSERAAHMRTHGLRRAALSVYSAQDIFARCCSREDRRQRTVTVRISRILPSSFRLLLDTWPHAAARSRTRGPHVAVPCVRLRRVMYMASLSVRPRPRSPECRMPKLRISAHARAVSLIRLLWRNRHLACLVRVPACKHPIDLVFLPRHLRVCVAVVPPIPHSLHTPSGSAASLPAQSLALSLALPRLIRRRCARLARALAPPTPPPTIPLPLPHAPAPTRAHTPASTLMLRARDLDSSLSGRSHEDGADAFHSDAPAHAHDACQLALPVCARRAARAAAQPARRPAQRAGRLARPLLVTTRASSPFPFALAAPRAQPPQPTRRPAQRAGRLARPLRRRRVPQRACSSTEPARAVASHCAPIVCSGSGGGGGRRFDWQLRSSTGSNTGADAASGADACDPCVAARAPIYAPALDGSWHGWSPGTLFECTRHARAGRPEQRHACFLTPSSRMPRAGAIASTLASPGPARVTVWRWARLPAALLAPDTAPDAPANGVGVSLPTRSTTGSAAFRAHTLIDVDILAARNSAHAPQTPDRASAPARPASTPRVRSPRLSLASASSGVQYVPGSHTLTVRARIRVEHCVWLERPLLALEQAETHGSIEQLRKRATRTPVDATSCGFTRSAYSF</sequence>
<evidence type="ECO:0000256" key="1">
    <source>
        <dbReference type="SAM" id="MobiDB-lite"/>
    </source>
</evidence>
<gene>
    <name evidence="2" type="ORF">GGX14DRAFT_701331</name>
</gene>